<dbReference type="HAMAP" id="MF_00409">
    <property type="entry name" value="LpxK"/>
    <property type="match status" value="1"/>
</dbReference>
<dbReference type="AlphaFoldDB" id="C8PJ52"/>
<dbReference type="OrthoDB" id="9766423at2"/>
<dbReference type="GO" id="GO:0009244">
    <property type="term" value="P:lipopolysaccharide core region biosynthetic process"/>
    <property type="evidence" value="ECO:0007669"/>
    <property type="project" value="TreeGrafter"/>
</dbReference>
<dbReference type="Pfam" id="PF02606">
    <property type="entry name" value="LpxK"/>
    <property type="match status" value="1"/>
</dbReference>
<keyword evidence="7 13" id="KW-0808">Transferase</keyword>
<evidence type="ECO:0000256" key="12">
    <source>
        <dbReference type="ARBA" id="ARBA00029757"/>
    </source>
</evidence>
<keyword evidence="6 13" id="KW-0441">Lipid A biosynthesis</keyword>
<evidence type="ECO:0000256" key="5">
    <source>
        <dbReference type="ARBA" id="ARBA00022516"/>
    </source>
</evidence>
<dbReference type="UniPathway" id="UPA00359">
    <property type="reaction ID" value="UER00482"/>
</dbReference>
<keyword evidence="11 13" id="KW-0443">Lipid metabolism</keyword>
<dbReference type="PANTHER" id="PTHR42724">
    <property type="entry name" value="TETRAACYLDISACCHARIDE 4'-KINASE"/>
    <property type="match status" value="1"/>
</dbReference>
<dbReference type="PANTHER" id="PTHR42724:SF1">
    <property type="entry name" value="TETRAACYLDISACCHARIDE 4'-KINASE, MITOCHONDRIAL-RELATED"/>
    <property type="match status" value="1"/>
</dbReference>
<dbReference type="EC" id="2.7.1.130" evidence="3 13"/>
<evidence type="ECO:0000256" key="10">
    <source>
        <dbReference type="ARBA" id="ARBA00022840"/>
    </source>
</evidence>
<proteinExistence type="inferred from homology"/>
<dbReference type="GO" id="GO:0009029">
    <property type="term" value="F:lipid-A 4'-kinase activity"/>
    <property type="evidence" value="ECO:0007669"/>
    <property type="project" value="UniProtKB-UniRule"/>
</dbReference>
<name>C8PJ52_9BACT</name>
<evidence type="ECO:0000256" key="14">
    <source>
        <dbReference type="SAM" id="Phobius"/>
    </source>
</evidence>
<dbReference type="RefSeq" id="WP_005871852.1">
    <property type="nucleotide sequence ID" value="NZ_ACYG01000027.1"/>
</dbReference>
<dbReference type="InterPro" id="IPR027417">
    <property type="entry name" value="P-loop_NTPase"/>
</dbReference>
<comment type="similarity">
    <text evidence="13">Belongs to the LpxK family.</text>
</comment>
<dbReference type="GO" id="GO:0005524">
    <property type="term" value="F:ATP binding"/>
    <property type="evidence" value="ECO:0007669"/>
    <property type="project" value="UniProtKB-UniRule"/>
</dbReference>
<evidence type="ECO:0000256" key="8">
    <source>
        <dbReference type="ARBA" id="ARBA00022741"/>
    </source>
</evidence>
<comment type="pathway">
    <text evidence="2 13">Glycolipid biosynthesis; lipid IV(A) biosynthesis; lipid IV(A) from (3R)-3-hydroxytetradecanoyl-[acyl-carrier-protein] and UDP-N-acetyl-alpha-D-glucosamine: step 6/6.</text>
</comment>
<keyword evidence="8 13" id="KW-0547">Nucleotide-binding</keyword>
<protein>
    <recommendedName>
        <fullName evidence="4 13">Tetraacyldisaccharide 4'-kinase</fullName>
        <ecNumber evidence="3 13">2.7.1.130</ecNumber>
    </recommendedName>
    <alternativeName>
        <fullName evidence="12 13">Lipid A 4'-kinase</fullName>
    </alternativeName>
</protein>
<keyword evidence="16" id="KW-1185">Reference proteome</keyword>
<dbReference type="STRING" id="824.CGRAC_0912"/>
<keyword evidence="5 13" id="KW-0444">Lipid biosynthesis</keyword>
<evidence type="ECO:0000256" key="6">
    <source>
        <dbReference type="ARBA" id="ARBA00022556"/>
    </source>
</evidence>
<keyword evidence="14" id="KW-1133">Transmembrane helix</keyword>
<comment type="function">
    <text evidence="1 13">Transfers the gamma-phosphate of ATP to the 4'-position of a tetraacyldisaccharide 1-phosphate intermediate (termed DS-1-P) to form tetraacyldisaccharide 1,4'-bis-phosphate (lipid IVA).</text>
</comment>
<comment type="caution">
    <text evidence="15">The sequence shown here is derived from an EMBL/GenBank/DDBJ whole genome shotgun (WGS) entry which is preliminary data.</text>
</comment>
<accession>C8PJ52</accession>
<evidence type="ECO:0000256" key="3">
    <source>
        <dbReference type="ARBA" id="ARBA00012071"/>
    </source>
</evidence>
<evidence type="ECO:0000256" key="4">
    <source>
        <dbReference type="ARBA" id="ARBA00016436"/>
    </source>
</evidence>
<sequence length="368" mass="41340">MFKLLIERNLYDPSPAWLALGVILAPLSLLYTLIVCIKRLFAKPQKFKIPIISVGNLTLGGSGKTPLVRALFKEFNGEFKTCIILRGYGRKSRGLLEVALGGRILCDVEQSGDEAMEYALFLRGANVIVSEDRAAGILRAQTLGFELVILDDGFSKFNISKFDILLRPQSAPKLPFCLPFAAYRYPPFFYKFADFIPAPSDIAQSFKIVSAADLQSKLNGADEILNPADEISNFAADKISDSNLNRAADKISDLNLKTAEDKISSPKEASFERSRTILISAIAKPWRLERFLPLAKAHAFFPDHYDFKKEQILELLRREDAEHILCTAKDYVKLRDLSAEISVILLNLKLSENFIRKIQNYINQAMIK</sequence>
<dbReference type="SUPFAM" id="SSF52540">
    <property type="entry name" value="P-loop containing nucleoside triphosphate hydrolases"/>
    <property type="match status" value="1"/>
</dbReference>
<evidence type="ECO:0000256" key="1">
    <source>
        <dbReference type="ARBA" id="ARBA00002274"/>
    </source>
</evidence>
<reference evidence="15 16" key="1">
    <citation type="submission" date="2009-07" db="EMBL/GenBank/DDBJ databases">
        <authorList>
            <person name="Madupu R."/>
            <person name="Sebastian Y."/>
            <person name="Durkin A.S."/>
            <person name="Torralba M."/>
            <person name="Methe B."/>
            <person name="Sutton G.G."/>
            <person name="Strausberg R.L."/>
            <person name="Nelson K.E."/>
        </authorList>
    </citation>
    <scope>NUCLEOTIDE SEQUENCE [LARGE SCALE GENOMIC DNA]</scope>
    <source>
        <strain evidence="15 16">RM3268</strain>
    </source>
</reference>
<dbReference type="eggNOG" id="COG1663">
    <property type="taxonomic scope" value="Bacteria"/>
</dbReference>
<dbReference type="EMBL" id="ACYG01000027">
    <property type="protein sequence ID" value="EEV16957.1"/>
    <property type="molecule type" value="Genomic_DNA"/>
</dbReference>
<keyword evidence="14" id="KW-0812">Transmembrane</keyword>
<keyword evidence="10 13" id="KW-0067">ATP-binding</keyword>
<evidence type="ECO:0000313" key="16">
    <source>
        <dbReference type="Proteomes" id="UP000005709"/>
    </source>
</evidence>
<evidence type="ECO:0000313" key="15">
    <source>
        <dbReference type="EMBL" id="EEV16957.1"/>
    </source>
</evidence>
<keyword evidence="9 13" id="KW-0418">Kinase</keyword>
<evidence type="ECO:0000256" key="7">
    <source>
        <dbReference type="ARBA" id="ARBA00022679"/>
    </source>
</evidence>
<keyword evidence="14" id="KW-0472">Membrane</keyword>
<feature type="binding site" evidence="13">
    <location>
        <begin position="58"/>
        <end position="65"/>
    </location>
    <ligand>
        <name>ATP</name>
        <dbReference type="ChEBI" id="CHEBI:30616"/>
    </ligand>
</feature>
<dbReference type="Proteomes" id="UP000005709">
    <property type="component" value="Unassembled WGS sequence"/>
</dbReference>
<feature type="transmembrane region" description="Helical" evidence="14">
    <location>
        <begin position="16"/>
        <end position="37"/>
    </location>
</feature>
<evidence type="ECO:0000256" key="9">
    <source>
        <dbReference type="ARBA" id="ARBA00022777"/>
    </source>
</evidence>
<comment type="catalytic activity">
    <reaction evidence="13">
        <text>a lipid A disaccharide + ATP = a lipid IVA + ADP + H(+)</text>
        <dbReference type="Rhea" id="RHEA:67840"/>
        <dbReference type="ChEBI" id="CHEBI:15378"/>
        <dbReference type="ChEBI" id="CHEBI:30616"/>
        <dbReference type="ChEBI" id="CHEBI:176343"/>
        <dbReference type="ChEBI" id="CHEBI:176425"/>
        <dbReference type="ChEBI" id="CHEBI:456216"/>
        <dbReference type="EC" id="2.7.1.130"/>
    </reaction>
</comment>
<dbReference type="InterPro" id="IPR003758">
    <property type="entry name" value="LpxK"/>
</dbReference>
<gene>
    <name evidence="13 15" type="primary">lpxK</name>
    <name evidence="15" type="ORF">CAMGR0001_1251</name>
</gene>
<organism evidence="15 16">
    <name type="scientific">Campylobacter gracilis RM3268</name>
    <dbReference type="NCBI Taxonomy" id="553220"/>
    <lineage>
        <taxon>Bacteria</taxon>
        <taxon>Pseudomonadati</taxon>
        <taxon>Campylobacterota</taxon>
        <taxon>Epsilonproteobacteria</taxon>
        <taxon>Campylobacterales</taxon>
        <taxon>Campylobacteraceae</taxon>
        <taxon>Campylobacter</taxon>
    </lineage>
</organism>
<dbReference type="GO" id="GO:0009245">
    <property type="term" value="P:lipid A biosynthetic process"/>
    <property type="evidence" value="ECO:0007669"/>
    <property type="project" value="UniProtKB-UniRule"/>
</dbReference>
<evidence type="ECO:0000256" key="11">
    <source>
        <dbReference type="ARBA" id="ARBA00023098"/>
    </source>
</evidence>
<dbReference type="GO" id="GO:0005886">
    <property type="term" value="C:plasma membrane"/>
    <property type="evidence" value="ECO:0007669"/>
    <property type="project" value="TreeGrafter"/>
</dbReference>
<evidence type="ECO:0000256" key="13">
    <source>
        <dbReference type="HAMAP-Rule" id="MF_00409"/>
    </source>
</evidence>
<evidence type="ECO:0000256" key="2">
    <source>
        <dbReference type="ARBA" id="ARBA00004870"/>
    </source>
</evidence>